<dbReference type="Pfam" id="PF13602">
    <property type="entry name" value="ADH_zinc_N_2"/>
    <property type="match status" value="1"/>
</dbReference>
<dbReference type="SMART" id="SM00829">
    <property type="entry name" value="PKS_ER"/>
    <property type="match status" value="1"/>
</dbReference>
<dbReference type="InterPro" id="IPR052585">
    <property type="entry name" value="Lipid_raft_assoc_Zn_ADH"/>
</dbReference>
<proteinExistence type="predicted"/>
<protein>
    <submittedName>
        <fullName evidence="2">ZYBA0S08-02498g1_1</fullName>
    </submittedName>
</protein>
<keyword evidence="3" id="KW-1185">Reference proteome</keyword>
<dbReference type="InterPro" id="IPR013154">
    <property type="entry name" value="ADH-like_N"/>
</dbReference>
<dbReference type="EMBL" id="HG316461">
    <property type="protein sequence ID" value="CDF90765.1"/>
    <property type="molecule type" value="Genomic_DNA"/>
</dbReference>
<dbReference type="Pfam" id="PF08240">
    <property type="entry name" value="ADH_N"/>
    <property type="match status" value="1"/>
</dbReference>
<dbReference type="SUPFAM" id="SSF51735">
    <property type="entry name" value="NAD(P)-binding Rossmann-fold domains"/>
    <property type="match status" value="1"/>
</dbReference>
<dbReference type="InterPro" id="IPR036291">
    <property type="entry name" value="NAD(P)-bd_dom_sf"/>
</dbReference>
<organism evidence="2 3">
    <name type="scientific">Zygosaccharomyces bailii (strain CLIB 213 / ATCC 58445 / CBS 680 / BCRC 21525 / NBRC 1098 / NCYC 1416 / NRRL Y-2227)</name>
    <dbReference type="NCBI Taxonomy" id="1333698"/>
    <lineage>
        <taxon>Eukaryota</taxon>
        <taxon>Fungi</taxon>
        <taxon>Dikarya</taxon>
        <taxon>Ascomycota</taxon>
        <taxon>Saccharomycotina</taxon>
        <taxon>Saccharomycetes</taxon>
        <taxon>Saccharomycetales</taxon>
        <taxon>Saccharomycetaceae</taxon>
        <taxon>Zygosaccharomyces</taxon>
    </lineage>
</organism>
<sequence length="433" mass="48890">MSSSKATPKIVAKADPRLEAAMIERPDPSPKELKTEEVGLKRVARPIRHVRHVPVKSLIFYSRRGPIEFSYDSKIKLPINKNKVIVQIQYVGLNPVDMKIRNSYQTGIYGAAGLGREYSGIVTHVGENVQSHWSEGDEVYGIYFHPRQAVGCLQTSVLIDPREDPIMLKPMCLSMKEASGALFALGAAYNILDKLQKSGALQKNANICIIGGTSCVGMAAIQLLKKHYNLYALLTVITRGDGRNLLKKKFPSIADEMIFVNYLTCRGKVSVPLKQMIEEGQITDFDEETNEEYTIEYDQGKYDIILDFVGGYDLLQHSSSLIRTGGYYVTTVGDYVANYKKDIYNSADNPSANMRKAFGSMLWLYNYMHFQFDPSVALSKKNNWMGKCSELLERKTVKIVVDKTYDWKNHKEALSYMATQRARGKIILKVEKF</sequence>
<dbReference type="PANTHER" id="PTHR43482:SF1">
    <property type="entry name" value="PROTEIN AST1-RELATED"/>
    <property type="match status" value="1"/>
</dbReference>
<dbReference type="InterPro" id="IPR011032">
    <property type="entry name" value="GroES-like_sf"/>
</dbReference>
<feature type="domain" description="Enoyl reductase (ER)" evidence="1">
    <location>
        <begin position="65"/>
        <end position="428"/>
    </location>
</feature>
<dbReference type="SUPFAM" id="SSF50129">
    <property type="entry name" value="GroES-like"/>
    <property type="match status" value="1"/>
</dbReference>
<evidence type="ECO:0000313" key="3">
    <source>
        <dbReference type="Proteomes" id="UP000019375"/>
    </source>
</evidence>
<dbReference type="InterPro" id="IPR020843">
    <property type="entry name" value="ER"/>
</dbReference>
<dbReference type="CDD" id="cd08247">
    <property type="entry name" value="AST1_like"/>
    <property type="match status" value="1"/>
</dbReference>
<gene>
    <name evidence="2" type="ORF">BN860_02498g</name>
</gene>
<dbReference type="OrthoDB" id="201656at2759"/>
<accession>A0A8J2TA97</accession>
<dbReference type="Gene3D" id="3.40.50.720">
    <property type="entry name" value="NAD(P)-binding Rossmann-like Domain"/>
    <property type="match status" value="1"/>
</dbReference>
<dbReference type="FunFam" id="3.90.180.10:FF:000038">
    <property type="entry name" value="Ast1p"/>
    <property type="match status" value="1"/>
</dbReference>
<dbReference type="Proteomes" id="UP000019375">
    <property type="component" value="Unassembled WGS sequence"/>
</dbReference>
<dbReference type="GO" id="GO:0016491">
    <property type="term" value="F:oxidoreductase activity"/>
    <property type="evidence" value="ECO:0007669"/>
    <property type="project" value="InterPro"/>
</dbReference>
<name>A0A8J2TA97_ZYGB2</name>
<evidence type="ECO:0000313" key="2">
    <source>
        <dbReference type="EMBL" id="CDF90765.1"/>
    </source>
</evidence>
<reference evidence="3" key="1">
    <citation type="journal article" date="2013" name="Genome Announc.">
        <title>Genome sequence of the food spoilage yeast Zygosaccharomyces bailii CLIB 213(T).</title>
        <authorList>
            <person name="Galeote V."/>
            <person name="Bigey F."/>
            <person name="Devillers H."/>
            <person name="Neuveglise C."/>
            <person name="Dequin S."/>
        </authorList>
    </citation>
    <scope>NUCLEOTIDE SEQUENCE [LARGE SCALE GENOMIC DNA]</scope>
    <source>
        <strain evidence="3">CLIB 213 / ATCC 58445 / CBS 680 / CCRC 21525 / NBRC 1098 / NCYC 1416 / NRRL Y-2227</strain>
    </source>
</reference>
<dbReference type="Gene3D" id="3.90.180.10">
    <property type="entry name" value="Medium-chain alcohol dehydrogenases, catalytic domain"/>
    <property type="match status" value="1"/>
</dbReference>
<dbReference type="PANTHER" id="PTHR43482">
    <property type="entry name" value="PROTEIN AST1-RELATED"/>
    <property type="match status" value="1"/>
</dbReference>
<dbReference type="AlphaFoldDB" id="A0A8J2TA97"/>
<evidence type="ECO:0000259" key="1">
    <source>
        <dbReference type="SMART" id="SM00829"/>
    </source>
</evidence>